<dbReference type="Proteomes" id="UP001138802">
    <property type="component" value="Unassembled WGS sequence"/>
</dbReference>
<dbReference type="EMBL" id="NRSD01000058">
    <property type="protein sequence ID" value="MBK1646955.1"/>
    <property type="molecule type" value="Genomic_DNA"/>
</dbReference>
<protein>
    <recommendedName>
        <fullName evidence="3">Addiction module toxin RelE</fullName>
    </recommendedName>
</protein>
<evidence type="ECO:0008006" key="3">
    <source>
        <dbReference type="Google" id="ProtNLM"/>
    </source>
</evidence>
<sequence>MVREAGDWVWSSDRAMVGQASAPGWLETDWLLGQFGEERAGAQAGWADFVRQGVGGASIWEDLRHQVFLGSEGLVERHCATTKPLRLREIPRAQRRALAEPLAGFARRYPDRGEAMARAFATGVYTMQEVAAFFRVHYSTVSRAVRRFRV</sequence>
<evidence type="ECO:0000313" key="2">
    <source>
        <dbReference type="Proteomes" id="UP001138802"/>
    </source>
</evidence>
<proteinExistence type="predicted"/>
<organism evidence="1 2">
    <name type="scientific">Thiocapsa imhoffii</name>
    <dbReference type="NCBI Taxonomy" id="382777"/>
    <lineage>
        <taxon>Bacteria</taxon>
        <taxon>Pseudomonadati</taxon>
        <taxon>Pseudomonadota</taxon>
        <taxon>Gammaproteobacteria</taxon>
        <taxon>Chromatiales</taxon>
        <taxon>Chromatiaceae</taxon>
        <taxon>Thiocapsa</taxon>
    </lineage>
</organism>
<comment type="caution">
    <text evidence="1">The sequence shown here is derived from an EMBL/GenBank/DDBJ whole genome shotgun (WGS) entry which is preliminary data.</text>
</comment>
<keyword evidence="2" id="KW-1185">Reference proteome</keyword>
<accession>A0A9X1BBU3</accession>
<dbReference type="AlphaFoldDB" id="A0A9X1BBU3"/>
<reference evidence="1 2" key="1">
    <citation type="journal article" date="2020" name="Microorganisms">
        <title>Osmotic Adaptation and Compatible Solute Biosynthesis of Phototrophic Bacteria as Revealed from Genome Analyses.</title>
        <authorList>
            <person name="Imhoff J.F."/>
            <person name="Rahn T."/>
            <person name="Kunzel S."/>
            <person name="Keller A."/>
            <person name="Neulinger S.C."/>
        </authorList>
    </citation>
    <scope>NUCLEOTIDE SEQUENCE [LARGE SCALE GENOMIC DNA]</scope>
    <source>
        <strain evidence="1 2">DSM 21303</strain>
    </source>
</reference>
<gene>
    <name evidence="1" type="ORF">CKO25_20510</name>
</gene>
<evidence type="ECO:0000313" key="1">
    <source>
        <dbReference type="EMBL" id="MBK1646955.1"/>
    </source>
</evidence>
<name>A0A9X1BBU3_9GAMM</name>